<comment type="caution">
    <text evidence="8">The sequence shown here is derived from an EMBL/GenBank/DDBJ whole genome shotgun (WGS) entry which is preliminary data.</text>
</comment>
<keyword evidence="2" id="KW-0813">Transport</keyword>
<dbReference type="SUPFAM" id="SSF103473">
    <property type="entry name" value="MFS general substrate transporter"/>
    <property type="match status" value="1"/>
</dbReference>
<evidence type="ECO:0000256" key="6">
    <source>
        <dbReference type="SAM" id="Phobius"/>
    </source>
</evidence>
<feature type="transmembrane region" description="Helical" evidence="6">
    <location>
        <begin position="366"/>
        <end position="384"/>
    </location>
</feature>
<feature type="transmembrane region" description="Helical" evidence="6">
    <location>
        <begin position="50"/>
        <end position="67"/>
    </location>
</feature>
<dbReference type="EMBL" id="VFIY01000010">
    <property type="protein sequence ID" value="TPD59860.1"/>
    <property type="molecule type" value="Genomic_DNA"/>
</dbReference>
<evidence type="ECO:0000256" key="4">
    <source>
        <dbReference type="ARBA" id="ARBA00022989"/>
    </source>
</evidence>
<comment type="subcellular location">
    <subcellularLocation>
        <location evidence="1">Membrane</location>
        <topology evidence="1">Multi-pass membrane protein</topology>
    </subcellularLocation>
</comment>
<gene>
    <name evidence="8" type="ORF">FIV46_10290</name>
</gene>
<dbReference type="GO" id="GO:0016020">
    <property type="term" value="C:membrane"/>
    <property type="evidence" value="ECO:0007669"/>
    <property type="project" value="UniProtKB-SubCell"/>
</dbReference>
<dbReference type="InterPro" id="IPR036259">
    <property type="entry name" value="MFS_trans_sf"/>
</dbReference>
<proteinExistence type="predicted"/>
<accession>A0A501PHC3</accession>
<dbReference type="InterPro" id="IPR044770">
    <property type="entry name" value="MFS_spinster-like"/>
</dbReference>
<keyword evidence="5 6" id="KW-0472">Membrane</keyword>
<feature type="transmembrane region" description="Helical" evidence="6">
    <location>
        <begin position="271"/>
        <end position="295"/>
    </location>
</feature>
<evidence type="ECO:0000313" key="8">
    <source>
        <dbReference type="EMBL" id="TPD59860.1"/>
    </source>
</evidence>
<feature type="transmembrane region" description="Helical" evidence="6">
    <location>
        <begin position="436"/>
        <end position="456"/>
    </location>
</feature>
<dbReference type="Gene3D" id="1.20.1250.20">
    <property type="entry name" value="MFS general substrate transporter like domains"/>
    <property type="match status" value="1"/>
</dbReference>
<feature type="transmembrane region" description="Helical" evidence="6">
    <location>
        <begin position="185"/>
        <end position="206"/>
    </location>
</feature>
<dbReference type="Proteomes" id="UP000319148">
    <property type="component" value="Unassembled WGS sequence"/>
</dbReference>
<feature type="transmembrane region" description="Helical" evidence="6">
    <location>
        <begin position="307"/>
        <end position="330"/>
    </location>
</feature>
<keyword evidence="4 6" id="KW-1133">Transmembrane helix</keyword>
<evidence type="ECO:0000256" key="1">
    <source>
        <dbReference type="ARBA" id="ARBA00004141"/>
    </source>
</evidence>
<feature type="transmembrane region" description="Helical" evidence="6">
    <location>
        <begin position="88"/>
        <end position="109"/>
    </location>
</feature>
<dbReference type="InterPro" id="IPR011701">
    <property type="entry name" value="MFS"/>
</dbReference>
<sequence length="480" mass="51774">MTGASYSDKGTPEPILTDTVGDVEHEDYAIGAEHPAPPAAEERTYPSPGKAWYCVFVLALAVLVNFLDRNILNLLAESIKRDLQLTEIETSLILGVAFTVFYSIFGLPVARLVDRGNRKKIMAAGIAIWSVMTAFCGLASNFWQLFIGRVGVGVGETTSGPSAYSLLSDYFPPQKLPKAIAGMNMGFVLGIGMASIFGGLLIGVIGDRSFTFPVVGELAGWQMVLISAGLPGVIVALLMLTVTEPPRHGQASKDSQPITEVFKFVWHNRAVYLPLFLGLAIRSAQMAAVGAWGVVFYIRTYGWTPDFIGPVTGVTMLISMPIGLFLGSWFGEHYWKKGYHDANMRVVVYSTMITIPFALAPLLPNPWMVVGLGLIAGIFNGMAAPVENAALQIVTPNKFRGQVTFLFLFTMNVIGFGLGPIILAAMTQYIFGEAGIRYSLVLTGVIFGPVATYIFWLGMKPYGKAVAAGGLEVQESDKAT</sequence>
<protein>
    <submittedName>
        <fullName evidence="8">MFS transporter</fullName>
    </submittedName>
</protein>
<dbReference type="PROSITE" id="PS50850">
    <property type="entry name" value="MFS"/>
    <property type="match status" value="1"/>
</dbReference>
<keyword evidence="3 6" id="KW-0812">Transmembrane</keyword>
<evidence type="ECO:0000259" key="7">
    <source>
        <dbReference type="PROSITE" id="PS50850"/>
    </source>
</evidence>
<feature type="transmembrane region" description="Helical" evidence="6">
    <location>
        <begin position="218"/>
        <end position="240"/>
    </location>
</feature>
<organism evidence="8 9">
    <name type="scientific">Emcibacter nanhaiensis</name>
    <dbReference type="NCBI Taxonomy" id="1505037"/>
    <lineage>
        <taxon>Bacteria</taxon>
        <taxon>Pseudomonadati</taxon>
        <taxon>Pseudomonadota</taxon>
        <taxon>Alphaproteobacteria</taxon>
        <taxon>Emcibacterales</taxon>
        <taxon>Emcibacteraceae</taxon>
        <taxon>Emcibacter</taxon>
    </lineage>
</organism>
<evidence type="ECO:0000256" key="2">
    <source>
        <dbReference type="ARBA" id="ARBA00022448"/>
    </source>
</evidence>
<dbReference type="CDD" id="cd17328">
    <property type="entry name" value="MFS_spinster_like"/>
    <property type="match status" value="1"/>
</dbReference>
<feature type="transmembrane region" description="Helical" evidence="6">
    <location>
        <begin position="342"/>
        <end position="360"/>
    </location>
</feature>
<feature type="transmembrane region" description="Helical" evidence="6">
    <location>
        <begin position="121"/>
        <end position="143"/>
    </location>
</feature>
<feature type="transmembrane region" description="Helical" evidence="6">
    <location>
        <begin position="405"/>
        <end position="430"/>
    </location>
</feature>
<keyword evidence="9" id="KW-1185">Reference proteome</keyword>
<dbReference type="Pfam" id="PF07690">
    <property type="entry name" value="MFS_1"/>
    <property type="match status" value="1"/>
</dbReference>
<dbReference type="InterPro" id="IPR020846">
    <property type="entry name" value="MFS_dom"/>
</dbReference>
<evidence type="ECO:0000256" key="5">
    <source>
        <dbReference type="ARBA" id="ARBA00023136"/>
    </source>
</evidence>
<dbReference type="PANTHER" id="PTHR23505">
    <property type="entry name" value="SPINSTER"/>
    <property type="match status" value="1"/>
</dbReference>
<dbReference type="AlphaFoldDB" id="A0A501PHC3"/>
<dbReference type="GO" id="GO:0022857">
    <property type="term" value="F:transmembrane transporter activity"/>
    <property type="evidence" value="ECO:0007669"/>
    <property type="project" value="InterPro"/>
</dbReference>
<evidence type="ECO:0000256" key="3">
    <source>
        <dbReference type="ARBA" id="ARBA00022692"/>
    </source>
</evidence>
<dbReference type="PANTHER" id="PTHR23505:SF79">
    <property type="entry name" value="PROTEIN SPINSTER"/>
    <property type="match status" value="1"/>
</dbReference>
<dbReference type="RefSeq" id="WP_139940831.1">
    <property type="nucleotide sequence ID" value="NZ_JBHSYP010000006.1"/>
</dbReference>
<feature type="domain" description="Major facilitator superfamily (MFS) profile" evidence="7">
    <location>
        <begin position="54"/>
        <end position="460"/>
    </location>
</feature>
<dbReference type="OrthoDB" id="7400989at2"/>
<reference evidence="9" key="1">
    <citation type="submission" date="2019-06" db="EMBL/GenBank/DDBJ databases">
        <title>The complete genome of Emcibacter congregatus ZYLT.</title>
        <authorList>
            <person name="Zhao Z."/>
        </authorList>
    </citation>
    <scope>NUCLEOTIDE SEQUENCE [LARGE SCALE GENOMIC DNA]</scope>
    <source>
        <strain evidence="9">MCCC 1A06723</strain>
    </source>
</reference>
<name>A0A501PHC3_9PROT</name>
<evidence type="ECO:0000313" key="9">
    <source>
        <dbReference type="Proteomes" id="UP000319148"/>
    </source>
</evidence>